<reference evidence="9" key="1">
    <citation type="journal article" date="2014" name="Int. J. Syst. Evol. Microbiol.">
        <title>Complete genome of a new Firmicutes species belonging to the dominant human colonic microbiota ('Ruminococcus bicirculans') reveals two chromosomes and a selective capacity to utilize plant glucans.</title>
        <authorList>
            <consortium name="NISC Comparative Sequencing Program"/>
            <person name="Wegmann U."/>
            <person name="Louis P."/>
            <person name="Goesmann A."/>
            <person name="Henrissat B."/>
            <person name="Duncan S.H."/>
            <person name="Flint H.J."/>
        </authorList>
    </citation>
    <scope>NUCLEOTIDE SEQUENCE</scope>
    <source>
        <strain evidence="9">CGMCC 1.12707</strain>
    </source>
</reference>
<comment type="similarity">
    <text evidence="2">Belongs to the glycosyl hydrolase 3 family.</text>
</comment>
<dbReference type="EMBL" id="FRBH01000009">
    <property type="protein sequence ID" value="SHL41871.1"/>
    <property type="molecule type" value="Genomic_DNA"/>
</dbReference>
<protein>
    <recommendedName>
        <fullName evidence="3">beta-glucosidase</fullName>
        <ecNumber evidence="3">3.2.1.21</ecNumber>
    </recommendedName>
</protein>
<dbReference type="SUPFAM" id="SSF52279">
    <property type="entry name" value="Beta-D-glucan exohydrolase, C-terminal domain"/>
    <property type="match status" value="1"/>
</dbReference>
<dbReference type="GO" id="GO:0008422">
    <property type="term" value="F:beta-glucosidase activity"/>
    <property type="evidence" value="ECO:0007669"/>
    <property type="project" value="UniProtKB-EC"/>
</dbReference>
<organism evidence="10 11">
    <name type="scientific">Chishuiella changwenlii</name>
    <dbReference type="NCBI Taxonomy" id="1434701"/>
    <lineage>
        <taxon>Bacteria</taxon>
        <taxon>Pseudomonadati</taxon>
        <taxon>Bacteroidota</taxon>
        <taxon>Flavobacteriia</taxon>
        <taxon>Flavobacteriales</taxon>
        <taxon>Weeksellaceae</taxon>
        <taxon>Chishuiella</taxon>
    </lineage>
</organism>
<evidence type="ECO:0000313" key="10">
    <source>
        <dbReference type="EMBL" id="SHL41871.1"/>
    </source>
</evidence>
<dbReference type="Gene3D" id="3.40.50.1700">
    <property type="entry name" value="Glycoside hydrolase family 3 C-terminal domain"/>
    <property type="match status" value="1"/>
</dbReference>
<dbReference type="PANTHER" id="PTHR30620">
    <property type="entry name" value="PERIPLASMIC BETA-GLUCOSIDASE-RELATED"/>
    <property type="match status" value="1"/>
</dbReference>
<evidence type="ECO:0000256" key="1">
    <source>
        <dbReference type="ARBA" id="ARBA00000448"/>
    </source>
</evidence>
<keyword evidence="6" id="KW-0326">Glycosidase</keyword>
<dbReference type="GO" id="GO:0009251">
    <property type="term" value="P:glucan catabolic process"/>
    <property type="evidence" value="ECO:0007669"/>
    <property type="project" value="TreeGrafter"/>
</dbReference>
<name>A0A1M7AGE4_9FLAO</name>
<evidence type="ECO:0000259" key="7">
    <source>
        <dbReference type="Pfam" id="PF00933"/>
    </source>
</evidence>
<accession>A0A1M7AGE4</accession>
<evidence type="ECO:0000256" key="2">
    <source>
        <dbReference type="ARBA" id="ARBA00005336"/>
    </source>
</evidence>
<keyword evidence="5" id="KW-0378">Hydrolase</keyword>
<dbReference type="InterPro" id="IPR017853">
    <property type="entry name" value="GH"/>
</dbReference>
<reference evidence="11" key="3">
    <citation type="submission" date="2016-11" db="EMBL/GenBank/DDBJ databases">
        <authorList>
            <person name="Varghese N."/>
            <person name="Submissions S."/>
        </authorList>
    </citation>
    <scope>NUCLEOTIDE SEQUENCE [LARGE SCALE GENOMIC DNA]</scope>
    <source>
        <strain evidence="11">DSM 27989</strain>
    </source>
</reference>
<dbReference type="InterPro" id="IPR036962">
    <property type="entry name" value="Glyco_hydro_3_N_sf"/>
</dbReference>
<evidence type="ECO:0000256" key="4">
    <source>
        <dbReference type="ARBA" id="ARBA00022729"/>
    </source>
</evidence>
<feature type="domain" description="Glycoside hydrolase family 3 C-terminal" evidence="8">
    <location>
        <begin position="491"/>
        <end position="680"/>
    </location>
</feature>
<dbReference type="Pfam" id="PF00933">
    <property type="entry name" value="Glyco_hydro_3"/>
    <property type="match status" value="1"/>
</dbReference>
<dbReference type="EMBL" id="BMFL01000003">
    <property type="protein sequence ID" value="GGE90239.1"/>
    <property type="molecule type" value="Genomic_DNA"/>
</dbReference>
<reference evidence="12" key="4">
    <citation type="journal article" date="2019" name="Int. J. Syst. Evol. Microbiol.">
        <title>The Global Catalogue of Microorganisms (GCM) 10K type strain sequencing project: providing services to taxonomists for standard genome sequencing and annotation.</title>
        <authorList>
            <consortium name="The Broad Institute Genomics Platform"/>
            <consortium name="The Broad Institute Genome Sequencing Center for Infectious Disease"/>
            <person name="Wu L."/>
            <person name="Ma J."/>
        </authorList>
    </citation>
    <scope>NUCLEOTIDE SEQUENCE [LARGE SCALE GENOMIC DNA]</scope>
    <source>
        <strain evidence="12">CGMCC 1.12707</strain>
    </source>
</reference>
<dbReference type="Proteomes" id="UP000184120">
    <property type="component" value="Unassembled WGS sequence"/>
</dbReference>
<dbReference type="Gene3D" id="3.20.20.300">
    <property type="entry name" value="Glycoside hydrolase, family 3, N-terminal domain"/>
    <property type="match status" value="1"/>
</dbReference>
<proteinExistence type="inferred from homology"/>
<evidence type="ECO:0000313" key="9">
    <source>
        <dbReference type="EMBL" id="GGE90239.1"/>
    </source>
</evidence>
<dbReference type="STRING" id="1434701.SAMN05443634_10924"/>
<dbReference type="InterPro" id="IPR001764">
    <property type="entry name" value="Glyco_hydro_3_N"/>
</dbReference>
<sequence>MRKNIGKISLILLSATVLVSWTKKNDDPGKQPVIKATSAKILTIDKLQFKDLNGNGKLDKYEDWRLSPNERSLDLLKQMTLEEKVGMLLISDTRMKNQWGWGGVQKKNTLPIEPTFNEEDEVSKFNMFTQEELQYPVMNAAGTTKGVTKFHLRHFILRTDTSTKNLAEWSNRLQTLSENTRLGIPSLVTSNPRNHLTSNVAAGTNVSGTSFTKWPTELGLAAMRDHNLVKKFAETARQEWTSVGIRKGYMYMADLSTEPRWQRTEGTFGEDPQLAADVIEQIVLGFQGDKLGGQSVAQTVKHFPGGGATQKGHDPHFSWGKFEVFPGNQLEQNLVPFKAAIKAGTSAIMPYYSVPKDTKYEEVAYAYNKAILRDLLRKELGYKGIINSDTGIIDQMPWGVEKLSAEQRYAKALEAGVNMFAGNANPELLLKGVKNGIIDKKYIDESVVLLLEEMFKLGIFENPYVDVEAAEKLVGNKDFQSLAEIAHRKSIVLLNNDKNSLPLKKSTKVYFENYFRKYSDDKNKTGDVQKLAKVNGLEFVSTPEEADVILLWIKPAIKPLFESTKEPLEINLSSCAVNVDYINSLTAKKPTILVMNYTNPFVIDEIYNDKTKNRFAGVLATFGTSNEALLDVISGKFNPTGKMPFTTPISNEAVINNREDLPGYKEGKDYGLFWFNDGMSYKK</sequence>
<dbReference type="InterPro" id="IPR036881">
    <property type="entry name" value="Glyco_hydro_3_C_sf"/>
</dbReference>
<dbReference type="AlphaFoldDB" id="A0A1M7AGE4"/>
<evidence type="ECO:0000256" key="6">
    <source>
        <dbReference type="ARBA" id="ARBA00023295"/>
    </source>
</evidence>
<gene>
    <name evidence="9" type="ORF">GCM10010984_04930</name>
    <name evidence="10" type="ORF">SAMN05443634_10924</name>
</gene>
<dbReference type="PRINTS" id="PR00133">
    <property type="entry name" value="GLHYDRLASE3"/>
</dbReference>
<dbReference type="InterPro" id="IPR051915">
    <property type="entry name" value="Cellulose_Degrad_GH3"/>
</dbReference>
<evidence type="ECO:0000313" key="11">
    <source>
        <dbReference type="Proteomes" id="UP000184120"/>
    </source>
</evidence>
<dbReference type="RefSeq" id="WP_072932915.1">
    <property type="nucleotide sequence ID" value="NZ_BMFL01000003.1"/>
</dbReference>
<dbReference type="PANTHER" id="PTHR30620:SF16">
    <property type="entry name" value="LYSOSOMAL BETA GLUCOSIDASE"/>
    <property type="match status" value="1"/>
</dbReference>
<dbReference type="EC" id="3.2.1.21" evidence="3"/>
<dbReference type="Proteomes" id="UP000650994">
    <property type="component" value="Unassembled WGS sequence"/>
</dbReference>
<dbReference type="Pfam" id="PF01915">
    <property type="entry name" value="Glyco_hydro_3_C"/>
    <property type="match status" value="1"/>
</dbReference>
<reference evidence="10" key="2">
    <citation type="submission" date="2016-11" db="EMBL/GenBank/DDBJ databases">
        <authorList>
            <person name="Jaros S."/>
            <person name="Januszkiewicz K."/>
            <person name="Wedrychowicz H."/>
        </authorList>
    </citation>
    <scope>NUCLEOTIDE SEQUENCE [LARGE SCALE GENOMIC DNA]</scope>
    <source>
        <strain evidence="10">DSM 27989</strain>
    </source>
</reference>
<feature type="domain" description="Glycoside hydrolase family 3 N-terminal" evidence="7">
    <location>
        <begin position="145"/>
        <end position="448"/>
    </location>
</feature>
<keyword evidence="4" id="KW-0732">Signal</keyword>
<keyword evidence="12" id="KW-1185">Reference proteome</keyword>
<evidence type="ECO:0000256" key="5">
    <source>
        <dbReference type="ARBA" id="ARBA00022801"/>
    </source>
</evidence>
<reference evidence="9" key="5">
    <citation type="submission" date="2024-05" db="EMBL/GenBank/DDBJ databases">
        <authorList>
            <person name="Sun Q."/>
            <person name="Zhou Y."/>
        </authorList>
    </citation>
    <scope>NUCLEOTIDE SEQUENCE</scope>
    <source>
        <strain evidence="9">CGMCC 1.12707</strain>
    </source>
</reference>
<evidence type="ECO:0000256" key="3">
    <source>
        <dbReference type="ARBA" id="ARBA00012744"/>
    </source>
</evidence>
<dbReference type="SUPFAM" id="SSF51445">
    <property type="entry name" value="(Trans)glycosidases"/>
    <property type="match status" value="1"/>
</dbReference>
<dbReference type="OrthoDB" id="9805821at2"/>
<evidence type="ECO:0000313" key="12">
    <source>
        <dbReference type="Proteomes" id="UP000650994"/>
    </source>
</evidence>
<comment type="catalytic activity">
    <reaction evidence="1">
        <text>Hydrolysis of terminal, non-reducing beta-D-glucosyl residues with release of beta-D-glucose.</text>
        <dbReference type="EC" id="3.2.1.21"/>
    </reaction>
</comment>
<dbReference type="InterPro" id="IPR002772">
    <property type="entry name" value="Glyco_hydro_3_C"/>
</dbReference>
<evidence type="ECO:0000259" key="8">
    <source>
        <dbReference type="Pfam" id="PF01915"/>
    </source>
</evidence>